<dbReference type="GO" id="GO:0016853">
    <property type="term" value="F:isomerase activity"/>
    <property type="evidence" value="ECO:0007669"/>
    <property type="project" value="UniProtKB-KW"/>
</dbReference>
<protein>
    <submittedName>
        <fullName evidence="1">Sugar phosphate isomerase</fullName>
    </submittedName>
</protein>
<dbReference type="OrthoDB" id="9785907at2"/>
<dbReference type="RefSeq" id="WP_147202465.1">
    <property type="nucleotide sequence ID" value="NZ_BJYT01000002.1"/>
</dbReference>
<dbReference type="AlphaFoldDB" id="A0A512B8Y8"/>
<evidence type="ECO:0000313" key="2">
    <source>
        <dbReference type="Proteomes" id="UP000321513"/>
    </source>
</evidence>
<dbReference type="EMBL" id="BJYT01000002">
    <property type="protein sequence ID" value="GEO08403.1"/>
    <property type="molecule type" value="Genomic_DNA"/>
</dbReference>
<organism evidence="1 2">
    <name type="scientific">Segetibacter aerophilus</name>
    <dbReference type="NCBI Taxonomy" id="670293"/>
    <lineage>
        <taxon>Bacteria</taxon>
        <taxon>Pseudomonadati</taxon>
        <taxon>Bacteroidota</taxon>
        <taxon>Chitinophagia</taxon>
        <taxon>Chitinophagales</taxon>
        <taxon>Chitinophagaceae</taxon>
        <taxon>Segetibacter</taxon>
    </lineage>
</organism>
<keyword evidence="1" id="KW-0413">Isomerase</keyword>
<proteinExistence type="predicted"/>
<sequence>MKTIGGHLTYCTNIHAGENWFDHFAALKQNFPKIKSELSPEAPLGIGLRLSNVASVELSQKEELAIFKEWLLQNNAYVFTMNGFPFGGFHHTVVKDHVHAPDWTTTDRLDYTKRLFDILAELLPEDLDGGVSTSPLSYRYWFPSDDALGLAKELATNHILEIAEHLINIHNSTGKTLHLDIEPEPDGILETGKEFFEWFQNYLLNAGIKRIALKYNVSHDEAEKMIKKHICLCYDVCHFAIGYEPHAEIIKQLTAEGIHVGKIQISAALKAGMSDDIPERSKIKEAFSTFNEATYLHQVIAHKKEGGFVRYRDLPEALADAENSTVNEWRAHFHVPVFLQEFGLLASTQSDIVQVLEIQKSNPFTNHLEVETYTWEVLPESLKLPIDQSIIRELKWVSNQLSL</sequence>
<keyword evidence="2" id="KW-1185">Reference proteome</keyword>
<comment type="caution">
    <text evidence="1">The sequence shown here is derived from an EMBL/GenBank/DDBJ whole genome shotgun (WGS) entry which is preliminary data.</text>
</comment>
<dbReference type="InterPro" id="IPR036237">
    <property type="entry name" value="Xyl_isomerase-like_sf"/>
</dbReference>
<dbReference type="Proteomes" id="UP000321513">
    <property type="component" value="Unassembled WGS sequence"/>
</dbReference>
<gene>
    <name evidence="1" type="ORF">SAE01_08990</name>
</gene>
<dbReference type="NCBIfam" id="NF035939">
    <property type="entry name" value="TIM_EboE"/>
    <property type="match status" value="1"/>
</dbReference>
<name>A0A512B8Y8_9BACT</name>
<evidence type="ECO:0000313" key="1">
    <source>
        <dbReference type="EMBL" id="GEO08403.1"/>
    </source>
</evidence>
<dbReference type="SUPFAM" id="SSF51658">
    <property type="entry name" value="Xylose isomerase-like"/>
    <property type="match status" value="1"/>
</dbReference>
<reference evidence="1 2" key="1">
    <citation type="submission" date="2019-07" db="EMBL/GenBank/DDBJ databases">
        <title>Whole genome shotgun sequence of Segetibacter aerophilus NBRC 106135.</title>
        <authorList>
            <person name="Hosoyama A."/>
            <person name="Uohara A."/>
            <person name="Ohji S."/>
            <person name="Ichikawa N."/>
        </authorList>
    </citation>
    <scope>NUCLEOTIDE SEQUENCE [LARGE SCALE GENOMIC DNA]</scope>
    <source>
        <strain evidence="1 2">NBRC 106135</strain>
    </source>
</reference>
<accession>A0A512B8Y8</accession>